<dbReference type="AlphaFoldDB" id="A0A7C4MTL2"/>
<gene>
    <name evidence="1" type="ORF">ENS29_09100</name>
</gene>
<dbReference type="PANTHER" id="PTHR42763">
    <property type="entry name" value="ADP-GLUCOSE PHOSPHORYLASE"/>
    <property type="match status" value="1"/>
</dbReference>
<reference evidence="1" key="1">
    <citation type="journal article" date="2020" name="mSystems">
        <title>Genome- and Community-Level Interaction Insights into Carbon Utilization and Element Cycling Functions of Hydrothermarchaeota in Hydrothermal Sediment.</title>
        <authorList>
            <person name="Zhou Z."/>
            <person name="Liu Y."/>
            <person name="Xu W."/>
            <person name="Pan J."/>
            <person name="Luo Z.H."/>
            <person name="Li M."/>
        </authorList>
    </citation>
    <scope>NUCLEOTIDE SEQUENCE [LARGE SCALE GENOMIC DNA]</scope>
    <source>
        <strain evidence="1">SpSt-477</strain>
    </source>
</reference>
<name>A0A7C4MTL2_9BACT</name>
<dbReference type="InterPro" id="IPR053177">
    <property type="entry name" value="ADP-glucose_phosphorylase"/>
</dbReference>
<keyword evidence="1" id="KW-0548">Nucleotidyltransferase</keyword>
<proteinExistence type="predicted"/>
<keyword evidence="1" id="KW-0808">Transferase</keyword>
<dbReference type="PANTHER" id="PTHR42763:SF2">
    <property type="entry name" value="ADP-GLUCOSE PHOSPHORYLASE"/>
    <property type="match status" value="1"/>
</dbReference>
<sequence>MGPFDIQTIVARFVSPSGTLVEKPIQVRTNPITGRTCRITVHRGEEREPGTETLPDPPPFAQDRNACPFCAPAVETQTPRFPEDIVEGGRFRYGTSVLFPNLFPYGAHSAVCIFDDRHFVEIGTASVESYRDGLLNVRAYLQRLLQVDPASRFMAITQNHLPSAGGSLLHPHLQIQADPVASNHHRDMGARAASYRERTGRFLFSDVLAHERVDGARMIGVTGRWEWLAAFAPEGFFEIWAVLPGVTRLEQTDDSDWASLAEGMVCVQRYYRSLNRNGYNLGLLFIEDPGSALEWRVVMTVRSNYAPWVRSDFTGFEVGLGDMATFTLPEKIASEATGFFERPFRSSGG</sequence>
<dbReference type="InterPro" id="IPR036265">
    <property type="entry name" value="HIT-like_sf"/>
</dbReference>
<dbReference type="Gene3D" id="3.30.428.10">
    <property type="entry name" value="HIT-like"/>
    <property type="match status" value="2"/>
</dbReference>
<dbReference type="EMBL" id="DSUH01000214">
    <property type="protein sequence ID" value="HGU32999.1"/>
    <property type="molecule type" value="Genomic_DNA"/>
</dbReference>
<dbReference type="GO" id="GO:0016779">
    <property type="term" value="F:nucleotidyltransferase activity"/>
    <property type="evidence" value="ECO:0007669"/>
    <property type="project" value="UniProtKB-KW"/>
</dbReference>
<accession>A0A7C4MTL2</accession>
<organism evidence="1">
    <name type="scientific">Desulfatirhabdium butyrativorans</name>
    <dbReference type="NCBI Taxonomy" id="340467"/>
    <lineage>
        <taxon>Bacteria</taxon>
        <taxon>Pseudomonadati</taxon>
        <taxon>Thermodesulfobacteriota</taxon>
        <taxon>Desulfobacteria</taxon>
        <taxon>Desulfobacterales</taxon>
        <taxon>Desulfatirhabdiaceae</taxon>
        <taxon>Desulfatirhabdium</taxon>
    </lineage>
</organism>
<dbReference type="SUPFAM" id="SSF54197">
    <property type="entry name" value="HIT-like"/>
    <property type="match status" value="2"/>
</dbReference>
<evidence type="ECO:0000313" key="1">
    <source>
        <dbReference type="EMBL" id="HGU32999.1"/>
    </source>
</evidence>
<comment type="caution">
    <text evidence="1">The sequence shown here is derived from an EMBL/GenBank/DDBJ whole genome shotgun (WGS) entry which is preliminary data.</text>
</comment>
<protein>
    <submittedName>
        <fullName evidence="1">Galactose-1-phosphate uridylyltransferase</fullName>
    </submittedName>
</protein>